<dbReference type="Proteomes" id="UP000740883">
    <property type="component" value="Unassembled WGS sequence"/>
</dbReference>
<feature type="domain" description="Amino acid transporter transmembrane" evidence="7">
    <location>
        <begin position="165"/>
        <end position="446"/>
    </location>
</feature>
<feature type="transmembrane region" description="Helical" evidence="6">
    <location>
        <begin position="7"/>
        <end position="30"/>
    </location>
</feature>
<feature type="transmembrane region" description="Helical" evidence="6">
    <location>
        <begin position="227"/>
        <end position="248"/>
    </location>
</feature>
<feature type="transmembrane region" description="Helical" evidence="6">
    <location>
        <begin position="260"/>
        <end position="281"/>
    </location>
</feature>
<evidence type="ECO:0000256" key="1">
    <source>
        <dbReference type="ARBA" id="ARBA00004141"/>
    </source>
</evidence>
<dbReference type="GO" id="GO:0016020">
    <property type="term" value="C:membrane"/>
    <property type="evidence" value="ECO:0007669"/>
    <property type="project" value="UniProtKB-SubCell"/>
</dbReference>
<reference evidence="8 9" key="1">
    <citation type="journal article" date="2020" name="Genome Biol. Evol.">
        <title>Comparative genomics of strictly vertically transmitted, feminizing microsporidia endosymbionts of amphipod crustaceans.</title>
        <authorList>
            <person name="Cormier A."/>
            <person name="Chebbi M.A."/>
            <person name="Giraud I."/>
            <person name="Wattier R."/>
            <person name="Teixeira M."/>
            <person name="Gilbert C."/>
            <person name="Rigaud T."/>
            <person name="Cordaux R."/>
        </authorList>
    </citation>
    <scope>NUCLEOTIDE SEQUENCE [LARGE SCALE GENOMIC DNA]</scope>
    <source>
        <strain evidence="8 9">Ou3-Ou53</strain>
    </source>
</reference>
<dbReference type="GO" id="GO:0015179">
    <property type="term" value="F:L-amino acid transmembrane transporter activity"/>
    <property type="evidence" value="ECO:0007669"/>
    <property type="project" value="TreeGrafter"/>
</dbReference>
<protein>
    <recommendedName>
        <fullName evidence="7">Amino acid transporter transmembrane domain-containing protein</fullName>
    </recommendedName>
</protein>
<keyword evidence="9" id="KW-1185">Reference proteome</keyword>
<dbReference type="Pfam" id="PF01490">
    <property type="entry name" value="Aa_trans"/>
    <property type="match status" value="2"/>
</dbReference>
<dbReference type="PANTHER" id="PTHR22950">
    <property type="entry name" value="AMINO ACID TRANSPORTER"/>
    <property type="match status" value="1"/>
</dbReference>
<comment type="caution">
    <text evidence="8">The sequence shown here is derived from an EMBL/GenBank/DDBJ whole genome shotgun (WGS) entry which is preliminary data.</text>
</comment>
<sequence length="464" mass="51843">MKQNLSTFEAIISVVTSMFGIGIMFTPYSFSQSGPLVGGLILLGVQVLTIISMAGLLFCSKQYNKKLEEAMRKKLERTNNYLIGLGYTPTQEELERVEPIPDNQVVSYSRLVLQFNPFVSRVIEVLIPLGGIATCLFYQKYICVLATTLLGYNEKNEDFYYVYAEMIGLSSFYLYFLSQIEDLARLKYVSFISVLCMSTVGVFIMVLNFLMGNFIKQHSPNENKGDMAFVIGNFIFALFCQNNTVNLFTKLTDITSKSLLIISISSTIISGTIYFTVGFMGSRLFGEHMVKKDIMSIFADSKSPINVILDQEYSLYLLYIPKILCVLAIVVLSGSFPLQLSPVTVSLSSLGILSNFKRRTKTFIITTLLFALIVGLNLIPNIGLDVVISLISSLSCNFLAFLFPFGIVIYYFGKKHQYVVTTSLLIMLSSTIYAVFSVFSTFSGIINQDTPAMLSNETETIIQN</sequence>
<comment type="subcellular location">
    <subcellularLocation>
        <location evidence="1">Membrane</location>
        <topology evidence="1">Multi-pass membrane protein</topology>
    </subcellularLocation>
</comment>
<feature type="transmembrane region" description="Helical" evidence="6">
    <location>
        <begin position="319"/>
        <end position="341"/>
    </location>
</feature>
<evidence type="ECO:0000256" key="2">
    <source>
        <dbReference type="ARBA" id="ARBA00008066"/>
    </source>
</evidence>
<feature type="transmembrane region" description="Helical" evidence="6">
    <location>
        <begin position="159"/>
        <end position="176"/>
    </location>
</feature>
<proteinExistence type="inferred from homology"/>
<feature type="transmembrane region" description="Helical" evidence="6">
    <location>
        <begin position="362"/>
        <end position="380"/>
    </location>
</feature>
<dbReference type="AlphaFoldDB" id="A0A9P6H218"/>
<feature type="transmembrane region" description="Helical" evidence="6">
    <location>
        <begin position="118"/>
        <end position="139"/>
    </location>
</feature>
<dbReference type="OrthoDB" id="438545at2759"/>
<feature type="transmembrane region" description="Helical" evidence="6">
    <location>
        <begin position="188"/>
        <end position="215"/>
    </location>
</feature>
<name>A0A9P6H218_9MICR</name>
<evidence type="ECO:0000313" key="9">
    <source>
        <dbReference type="Proteomes" id="UP000740883"/>
    </source>
</evidence>
<comment type="similarity">
    <text evidence="2">Belongs to the amino acid/polyamine transporter 2 family.</text>
</comment>
<keyword evidence="5 6" id="KW-0472">Membrane</keyword>
<evidence type="ECO:0000313" key="8">
    <source>
        <dbReference type="EMBL" id="KAF9765012.1"/>
    </source>
</evidence>
<accession>A0A9P6H218</accession>
<evidence type="ECO:0000256" key="5">
    <source>
        <dbReference type="ARBA" id="ARBA00023136"/>
    </source>
</evidence>
<gene>
    <name evidence="8" type="ORF">NGRA_0059</name>
</gene>
<keyword evidence="3 6" id="KW-0812">Transmembrane</keyword>
<organism evidence="8 9">
    <name type="scientific">Nosema granulosis</name>
    <dbReference type="NCBI Taxonomy" id="83296"/>
    <lineage>
        <taxon>Eukaryota</taxon>
        <taxon>Fungi</taxon>
        <taxon>Fungi incertae sedis</taxon>
        <taxon>Microsporidia</taxon>
        <taxon>Nosematidae</taxon>
        <taxon>Nosema</taxon>
    </lineage>
</organism>
<evidence type="ECO:0000256" key="6">
    <source>
        <dbReference type="SAM" id="Phobius"/>
    </source>
</evidence>
<feature type="transmembrane region" description="Helical" evidence="6">
    <location>
        <begin position="36"/>
        <end position="59"/>
    </location>
</feature>
<dbReference type="InterPro" id="IPR013057">
    <property type="entry name" value="AA_transpt_TM"/>
</dbReference>
<keyword evidence="4 6" id="KW-1133">Transmembrane helix</keyword>
<feature type="transmembrane region" description="Helical" evidence="6">
    <location>
        <begin position="386"/>
        <end position="412"/>
    </location>
</feature>
<feature type="transmembrane region" description="Helical" evidence="6">
    <location>
        <begin position="424"/>
        <end position="446"/>
    </location>
</feature>
<feature type="domain" description="Amino acid transporter transmembrane" evidence="7">
    <location>
        <begin position="4"/>
        <end position="64"/>
    </location>
</feature>
<evidence type="ECO:0000256" key="3">
    <source>
        <dbReference type="ARBA" id="ARBA00022692"/>
    </source>
</evidence>
<evidence type="ECO:0000256" key="4">
    <source>
        <dbReference type="ARBA" id="ARBA00022989"/>
    </source>
</evidence>
<evidence type="ECO:0000259" key="7">
    <source>
        <dbReference type="Pfam" id="PF01490"/>
    </source>
</evidence>
<dbReference type="EMBL" id="SBJO01000002">
    <property type="protein sequence ID" value="KAF9765012.1"/>
    <property type="molecule type" value="Genomic_DNA"/>
</dbReference>